<dbReference type="AlphaFoldDB" id="A0A8D8SF16"/>
<feature type="transmembrane region" description="Helical" evidence="1">
    <location>
        <begin position="89"/>
        <end position="112"/>
    </location>
</feature>
<sequence>MYFLLLCNRQPRHFLKFQLKSLPSWILLLSRIKLKVRFYYGFKSHRLLFLKFLRDIDLELNKLTTQQVHTLMSKITSPPSRFSIRTKIYFLYLGILEKIITPVVFEVFSSFLS</sequence>
<dbReference type="EMBL" id="HBUF01212955">
    <property type="protein sequence ID" value="CAG6666119.1"/>
    <property type="molecule type" value="Transcribed_RNA"/>
</dbReference>
<organism evidence="2">
    <name type="scientific">Cacopsylla melanoneura</name>
    <dbReference type="NCBI Taxonomy" id="428564"/>
    <lineage>
        <taxon>Eukaryota</taxon>
        <taxon>Metazoa</taxon>
        <taxon>Ecdysozoa</taxon>
        <taxon>Arthropoda</taxon>
        <taxon>Hexapoda</taxon>
        <taxon>Insecta</taxon>
        <taxon>Pterygota</taxon>
        <taxon>Neoptera</taxon>
        <taxon>Paraneoptera</taxon>
        <taxon>Hemiptera</taxon>
        <taxon>Sternorrhyncha</taxon>
        <taxon>Psylloidea</taxon>
        <taxon>Psyllidae</taxon>
        <taxon>Psyllinae</taxon>
        <taxon>Cacopsylla</taxon>
    </lineage>
</organism>
<keyword evidence="1" id="KW-1133">Transmembrane helix</keyword>
<keyword evidence="1" id="KW-0472">Membrane</keyword>
<evidence type="ECO:0000313" key="2">
    <source>
        <dbReference type="EMBL" id="CAG6666119.1"/>
    </source>
</evidence>
<name>A0A8D8SF16_9HEMI</name>
<reference evidence="2" key="1">
    <citation type="submission" date="2021-05" db="EMBL/GenBank/DDBJ databases">
        <authorList>
            <person name="Alioto T."/>
            <person name="Alioto T."/>
            <person name="Gomez Garrido J."/>
        </authorList>
    </citation>
    <scope>NUCLEOTIDE SEQUENCE</scope>
</reference>
<keyword evidence="1" id="KW-0812">Transmembrane</keyword>
<accession>A0A8D8SF16</accession>
<evidence type="ECO:0000256" key="1">
    <source>
        <dbReference type="SAM" id="Phobius"/>
    </source>
</evidence>
<proteinExistence type="predicted"/>
<protein>
    <submittedName>
        <fullName evidence="2">Uncharacterized protein</fullName>
    </submittedName>
</protein>